<dbReference type="InterPro" id="IPR002933">
    <property type="entry name" value="Peptidase_M20"/>
</dbReference>
<dbReference type="NCBIfam" id="NF005914">
    <property type="entry name" value="PRK07907.1"/>
    <property type="match status" value="1"/>
</dbReference>
<evidence type="ECO:0000256" key="1">
    <source>
        <dbReference type="ARBA" id="ARBA00022670"/>
    </source>
</evidence>
<dbReference type="AlphaFoldDB" id="A0A1M6B3H9"/>
<keyword evidence="3" id="KW-0378">Hydrolase</keyword>
<dbReference type="EMBL" id="FQYO01000001">
    <property type="protein sequence ID" value="SHI43217.1"/>
    <property type="molecule type" value="Genomic_DNA"/>
</dbReference>
<keyword evidence="1" id="KW-0645">Protease</keyword>
<feature type="domain" description="Peptidase M20 dimerisation" evidence="4">
    <location>
        <begin position="193"/>
        <end position="352"/>
    </location>
</feature>
<dbReference type="GO" id="GO:0008233">
    <property type="term" value="F:peptidase activity"/>
    <property type="evidence" value="ECO:0007669"/>
    <property type="project" value="UniProtKB-KW"/>
</dbReference>
<dbReference type="GO" id="GO:0046872">
    <property type="term" value="F:metal ion binding"/>
    <property type="evidence" value="ECO:0007669"/>
    <property type="project" value="UniProtKB-KW"/>
</dbReference>
<dbReference type="GO" id="GO:0006508">
    <property type="term" value="P:proteolysis"/>
    <property type="evidence" value="ECO:0007669"/>
    <property type="project" value="UniProtKB-KW"/>
</dbReference>
<evidence type="ECO:0000256" key="2">
    <source>
        <dbReference type="ARBA" id="ARBA00022723"/>
    </source>
</evidence>
<gene>
    <name evidence="5" type="ORF">SAMN05444417_0756</name>
</gene>
<keyword evidence="2" id="KW-0479">Metal-binding</keyword>
<dbReference type="NCBIfam" id="NF006579">
    <property type="entry name" value="PRK09104.1"/>
    <property type="match status" value="1"/>
</dbReference>
<dbReference type="InterPro" id="IPR011650">
    <property type="entry name" value="Peptidase_M20_dimer"/>
</dbReference>
<dbReference type="OrthoDB" id="9761532at2"/>
<proteinExistence type="predicted"/>
<evidence type="ECO:0000313" key="5">
    <source>
        <dbReference type="EMBL" id="SHI43217.1"/>
    </source>
</evidence>
<dbReference type="PANTHER" id="PTHR43270:SF12">
    <property type="entry name" value="SUCCINYL-DIAMINOPIMELATE DESUCCINYLASE"/>
    <property type="match status" value="1"/>
</dbReference>
<dbReference type="Pfam" id="PF01546">
    <property type="entry name" value="Peptidase_M20"/>
    <property type="match status" value="1"/>
</dbReference>
<dbReference type="PANTHER" id="PTHR43270">
    <property type="entry name" value="BETA-ALA-HIS DIPEPTIDASE"/>
    <property type="match status" value="1"/>
</dbReference>
<accession>A0A1M6B3H9</accession>
<protein>
    <submittedName>
        <fullName evidence="5">Acetylornithine deacetylase/Succinyl-diaminopimelate desuccinylase</fullName>
    </submittedName>
</protein>
<evidence type="ECO:0000313" key="6">
    <source>
        <dbReference type="Proteomes" id="UP000184292"/>
    </source>
</evidence>
<dbReference type="Proteomes" id="UP000184292">
    <property type="component" value="Unassembled WGS sequence"/>
</dbReference>
<evidence type="ECO:0000256" key="3">
    <source>
        <dbReference type="ARBA" id="ARBA00022801"/>
    </source>
</evidence>
<sequence length="454" mass="48620">MSAAEDWLAAHEAEGVETIAAFCRIPSLSADPAYREAIPEAAGFVEARLAEAGFGTVERIETGGHPCVYAERIVDPAKPTVLVYGHYDVQPPDPLDKWRSPPFEPEVRDDRLYARGAADDKGPLTVALHALRALHETSGLPLNVKVLVEGEEESGSPHFAPTVARMRDRLACDLVVSADGAMWRADLPSVTVASRGMVALDVEVAGAGKDLHSGRHGGSAPNPVRALVRMLAGLHDDEGRVIVPGFADDATPPDPRIGEAIRASGFDVSAYFDGIGAPRPDPLPSAEELLTRQWLIPTLEFNGISGGYAGEGTKTVIPATARAKITCRLVAGQEPDAVVAAIEAQLRALLPPGYALEVHRHGPGSAAFASDPDLPGLKVAEEVLEEIMGRRPLRVAMGATIPIGEVFQRYLGRGVVFFSFATADEDYHAPNEFFRLSSFRKGCIAWIRLLERLA</sequence>
<dbReference type="STRING" id="1447782.SAMN05444417_0756"/>
<reference evidence="5 6" key="1">
    <citation type="submission" date="2016-11" db="EMBL/GenBank/DDBJ databases">
        <authorList>
            <person name="Jaros S."/>
            <person name="Januszkiewicz K."/>
            <person name="Wedrychowicz H."/>
        </authorList>
    </citation>
    <scope>NUCLEOTIDE SEQUENCE [LARGE SCALE GENOMIC DNA]</scope>
    <source>
        <strain evidence="5 6">DSM 100565</strain>
    </source>
</reference>
<dbReference type="RefSeq" id="WP_073326443.1">
    <property type="nucleotide sequence ID" value="NZ_FQYO01000001.1"/>
</dbReference>
<evidence type="ECO:0000259" key="4">
    <source>
        <dbReference type="Pfam" id="PF07687"/>
    </source>
</evidence>
<dbReference type="Gene3D" id="3.30.70.360">
    <property type="match status" value="1"/>
</dbReference>
<dbReference type="SUPFAM" id="SSF53187">
    <property type="entry name" value="Zn-dependent exopeptidases"/>
    <property type="match status" value="1"/>
</dbReference>
<name>A0A1M6B3H9_9RHOB</name>
<organism evidence="5 6">
    <name type="scientific">Wenxinia saemankumensis</name>
    <dbReference type="NCBI Taxonomy" id="1447782"/>
    <lineage>
        <taxon>Bacteria</taxon>
        <taxon>Pseudomonadati</taxon>
        <taxon>Pseudomonadota</taxon>
        <taxon>Alphaproteobacteria</taxon>
        <taxon>Rhodobacterales</taxon>
        <taxon>Roseobacteraceae</taxon>
        <taxon>Wenxinia</taxon>
    </lineage>
</organism>
<keyword evidence="6" id="KW-1185">Reference proteome</keyword>
<dbReference type="Pfam" id="PF07687">
    <property type="entry name" value="M20_dimer"/>
    <property type="match status" value="1"/>
</dbReference>
<dbReference type="InterPro" id="IPR051458">
    <property type="entry name" value="Cyt/Met_Dipeptidase"/>
</dbReference>
<dbReference type="Gene3D" id="3.40.630.10">
    <property type="entry name" value="Zn peptidases"/>
    <property type="match status" value="1"/>
</dbReference>